<dbReference type="Proteomes" id="UP001605036">
    <property type="component" value="Unassembled WGS sequence"/>
</dbReference>
<proteinExistence type="predicted"/>
<sequence length="111" mass="12866">MWGRKAGCQPTGRPTRPVRSSLSVSSIRRASDAPAGNRLVRPTMRVLAWKMRRSLAIEGISSFLSHRKTRLLGGDSFDLFVCRRERFKKKKRNERMISRRAMRVHRRGARC</sequence>
<evidence type="ECO:0000313" key="3">
    <source>
        <dbReference type="Proteomes" id="UP001605036"/>
    </source>
</evidence>
<organism evidence="2 3">
    <name type="scientific">Riccia fluitans</name>
    <dbReference type="NCBI Taxonomy" id="41844"/>
    <lineage>
        <taxon>Eukaryota</taxon>
        <taxon>Viridiplantae</taxon>
        <taxon>Streptophyta</taxon>
        <taxon>Embryophyta</taxon>
        <taxon>Marchantiophyta</taxon>
        <taxon>Marchantiopsida</taxon>
        <taxon>Marchantiidae</taxon>
        <taxon>Marchantiales</taxon>
        <taxon>Ricciaceae</taxon>
        <taxon>Riccia</taxon>
    </lineage>
</organism>
<feature type="region of interest" description="Disordered" evidence="1">
    <location>
        <begin position="1"/>
        <end position="36"/>
    </location>
</feature>
<keyword evidence="3" id="KW-1185">Reference proteome</keyword>
<protein>
    <submittedName>
        <fullName evidence="2">Uncharacterized protein</fullName>
    </submittedName>
</protein>
<reference evidence="2 3" key="1">
    <citation type="submission" date="2024-09" db="EMBL/GenBank/DDBJ databases">
        <title>Chromosome-scale assembly of Riccia fluitans.</title>
        <authorList>
            <person name="Paukszto L."/>
            <person name="Sawicki J."/>
            <person name="Karawczyk K."/>
            <person name="Piernik-Szablinska J."/>
            <person name="Szczecinska M."/>
            <person name="Mazdziarz M."/>
        </authorList>
    </citation>
    <scope>NUCLEOTIDE SEQUENCE [LARGE SCALE GENOMIC DNA]</scope>
    <source>
        <strain evidence="2">Rf_01</strain>
        <tissue evidence="2">Aerial parts of the thallus</tissue>
    </source>
</reference>
<feature type="compositionally biased region" description="Low complexity" evidence="1">
    <location>
        <begin position="13"/>
        <end position="28"/>
    </location>
</feature>
<dbReference type="AlphaFoldDB" id="A0ABD1XJ10"/>
<dbReference type="EMBL" id="JBHFFA010000008">
    <property type="protein sequence ID" value="KAL2608927.1"/>
    <property type="molecule type" value="Genomic_DNA"/>
</dbReference>
<gene>
    <name evidence="2" type="ORF">R1flu_027500</name>
</gene>
<evidence type="ECO:0000256" key="1">
    <source>
        <dbReference type="SAM" id="MobiDB-lite"/>
    </source>
</evidence>
<evidence type="ECO:0000313" key="2">
    <source>
        <dbReference type="EMBL" id="KAL2608927.1"/>
    </source>
</evidence>
<accession>A0ABD1XJ10</accession>
<comment type="caution">
    <text evidence="2">The sequence shown here is derived from an EMBL/GenBank/DDBJ whole genome shotgun (WGS) entry which is preliminary data.</text>
</comment>
<name>A0ABD1XJ10_9MARC</name>